<accession>A0ABS3FJD4</accession>
<dbReference type="SUPFAM" id="SSF69318">
    <property type="entry name" value="Integrin alpha N-terminal domain"/>
    <property type="match status" value="3"/>
</dbReference>
<dbReference type="RefSeq" id="WP_207030276.1">
    <property type="nucleotide sequence ID" value="NZ_JAFLNM010000005.1"/>
</dbReference>
<dbReference type="PANTHER" id="PTHR16026">
    <property type="entry name" value="CARTILAGE ACIDIC PROTEIN 1"/>
    <property type="match status" value="1"/>
</dbReference>
<dbReference type="PANTHER" id="PTHR16026:SF0">
    <property type="entry name" value="CARTILAGE ACIDIC PROTEIN 1"/>
    <property type="match status" value="1"/>
</dbReference>
<organism evidence="3 4">
    <name type="scientific">Flagellimonas profundi</name>
    <dbReference type="NCBI Taxonomy" id="2915620"/>
    <lineage>
        <taxon>Bacteria</taxon>
        <taxon>Pseudomonadati</taxon>
        <taxon>Bacteroidota</taxon>
        <taxon>Flavobacteriia</taxon>
        <taxon>Flavobacteriales</taxon>
        <taxon>Flavobacteriaceae</taxon>
        <taxon>Flagellimonas</taxon>
    </lineage>
</organism>
<evidence type="ECO:0000259" key="2">
    <source>
        <dbReference type="Pfam" id="PF07593"/>
    </source>
</evidence>
<gene>
    <name evidence="3" type="ORF">J0654_16750</name>
</gene>
<evidence type="ECO:0000313" key="3">
    <source>
        <dbReference type="EMBL" id="MBO0343307.1"/>
    </source>
</evidence>
<dbReference type="EMBL" id="JAFLNM010000005">
    <property type="protein sequence ID" value="MBO0343307.1"/>
    <property type="molecule type" value="Genomic_DNA"/>
</dbReference>
<dbReference type="Gene3D" id="2.130.10.130">
    <property type="entry name" value="Integrin alpha, N-terminal"/>
    <property type="match status" value="3"/>
</dbReference>
<proteinExistence type="predicted"/>
<evidence type="ECO:0000313" key="4">
    <source>
        <dbReference type="Proteomes" id="UP000664807"/>
    </source>
</evidence>
<dbReference type="PROSITE" id="PS51257">
    <property type="entry name" value="PROKAR_LIPOPROTEIN"/>
    <property type="match status" value="1"/>
</dbReference>
<dbReference type="InterPro" id="IPR013517">
    <property type="entry name" value="FG-GAP"/>
</dbReference>
<dbReference type="InterPro" id="IPR011519">
    <property type="entry name" value="UnbV_ASPIC"/>
</dbReference>
<evidence type="ECO:0000256" key="1">
    <source>
        <dbReference type="ARBA" id="ARBA00022729"/>
    </source>
</evidence>
<feature type="domain" description="ASPIC/UnbV" evidence="2">
    <location>
        <begin position="518"/>
        <end position="584"/>
    </location>
</feature>
<name>A0ABS3FJD4_9FLAO</name>
<dbReference type="Proteomes" id="UP000664807">
    <property type="component" value="Unassembled WGS sequence"/>
</dbReference>
<sequence length="1084" mass="119742">MFRSGFIGIVLMLLLMLGCNRNDTLFSTVPTSSSGIGFVNQLNETDSININEYLYAYNGGGVGVGDFNKDGLPDIYFTGNQVANKLYINQGNFQFIDATQKAGVQGLIGSKNWTTGVTVADVNADGWLDIYVSQVADGKRFEGHNLLFINNTDGTFTEKAKDYGLDLKGYGQQALFFDYDGDGDLDMFQLNHSVHEADVYVKAEKRTVRDSLSGDRLLQNNNGYFHDVSELAGIYGGAIGYGLSALVTDVDNNGCPDIYVSNDFHDNDYLYYNQCDGTFKEGIANSMDLSSNFSMGSDAADMNNDGLIDVMTLDMKPEKEVIRKSSAGEDPYYIYEYKKSFGFGEQSPRNMLQLNQGNISGHTRFSELARYAGVEATDWSWSVLLADYDNDGHKDIYITNGILRRPNDLDYIKYDYPVRAGKVPSLQLAQKMPEGKVPNYAYKNEGSLKFKNVGKEWGLDLTGCSMGAAYADFDNDGDLDLVLNNLNAPSTLYKNNAETTQNNYLKVKLEGSAENPYGVGAKVEVKLKEQTLVQEMYPVRGWLSSSEHALNFGLGKNPNIAYVQVQWPDGMVQKSKNVSVNGTLVLKYKEASEENRSKKEEPTFFVPVDSIGLDFVHQENKFIDFNVETLIPHKLSTEGPALCIGDVNGDGLEDVFVGGASGQASRLFLQKQTEDGFHFEKMGIPAFEQDKMSEDVDAVFFDADGNGDLDLYVVAGSGEAKSAEKNRDRLYKNSGGKFQRDDSVPNIISNGSVVVAEDFDDDGDIDLFIGSRSVPGSYGLSPKSHMLWNNGDNGFESDQDQVLSQLGMVTDAVWDQDQKVLWVVGEWMPITKVVAHGKKITLEEIPKSNGWWNAVDLIDTNNDGTEELLLGNLGSNSGLEASSEHPLKLWVKDWDGNGQVDPILVQYKDGKDRVFSTLDELKRQMPFMGRVFNKYASFANKSADEIFTSELRENAISLEVFTLQSQILYRTESDSYEMKPLPGFTQMAPINDFEVHDYNGDGIKDVVYVGNFSGLAPSIGRINSSMGGMLLGDGNGFFKEIHSKKSGLHSIGNANFIKNISLGKSNGPLIGLNSGKLQFYRINP</sequence>
<dbReference type="Pfam" id="PF07593">
    <property type="entry name" value="UnbV_ASPIC"/>
    <property type="match status" value="1"/>
</dbReference>
<dbReference type="InterPro" id="IPR027039">
    <property type="entry name" value="Crtac1"/>
</dbReference>
<keyword evidence="1" id="KW-0732">Signal</keyword>
<keyword evidence="4" id="KW-1185">Reference proteome</keyword>
<dbReference type="InterPro" id="IPR028994">
    <property type="entry name" value="Integrin_alpha_N"/>
</dbReference>
<comment type="caution">
    <text evidence="3">The sequence shown here is derived from an EMBL/GenBank/DDBJ whole genome shotgun (WGS) entry which is preliminary data.</text>
</comment>
<protein>
    <submittedName>
        <fullName evidence="3">VCBS repeat-containing protein</fullName>
    </submittedName>
</protein>
<dbReference type="Pfam" id="PF13517">
    <property type="entry name" value="FG-GAP_3"/>
    <property type="match status" value="3"/>
</dbReference>
<reference evidence="3 4" key="1">
    <citation type="submission" date="2021-03" db="EMBL/GenBank/DDBJ databases">
        <title>Muricauda lutimaris sp. nov. and Muricauda ruestringensis sp. nov, two marine members of the Flavobacteriaceae isolated from deep sea sediments of Western Pacific.</title>
        <authorList>
            <person name="Zhao S."/>
            <person name="Liu R."/>
        </authorList>
    </citation>
    <scope>NUCLEOTIDE SEQUENCE [LARGE SCALE GENOMIC DNA]</scope>
    <source>
        <strain evidence="3 4">BC31-3-A3</strain>
    </source>
</reference>